<gene>
    <name evidence="1" type="ORF">SAMN05421593_1736</name>
</gene>
<dbReference type="STRING" id="680127.SAMN05421593_1736"/>
<protein>
    <recommendedName>
        <fullName evidence="3">DUF4440 domain-containing protein</fullName>
    </recommendedName>
</protein>
<sequence>MNNTEKIIGEIKEFHRNIEKWFQGKAKNQESLYKDLLSGFSPDFKMINGNGDTITLSMLEEWLPTVSGKFPERNILVENIEVHHSEYHGVATYIETQITGEVTNRRTSSAVFLLNEEKALWLHLIEQWI</sequence>
<dbReference type="EMBL" id="FNWQ01000002">
    <property type="protein sequence ID" value="SEH32279.1"/>
    <property type="molecule type" value="Genomic_DNA"/>
</dbReference>
<dbReference type="SUPFAM" id="SSF54427">
    <property type="entry name" value="NTF2-like"/>
    <property type="match status" value="1"/>
</dbReference>
<evidence type="ECO:0000313" key="1">
    <source>
        <dbReference type="EMBL" id="SEH32279.1"/>
    </source>
</evidence>
<dbReference type="OrthoDB" id="766667at2"/>
<dbReference type="Proteomes" id="UP000198561">
    <property type="component" value="Unassembled WGS sequence"/>
</dbReference>
<name>A0A1H6H905_CHRCI</name>
<proteinExistence type="predicted"/>
<dbReference type="InterPro" id="IPR032710">
    <property type="entry name" value="NTF2-like_dom_sf"/>
</dbReference>
<evidence type="ECO:0000313" key="2">
    <source>
        <dbReference type="Proteomes" id="UP000198561"/>
    </source>
</evidence>
<dbReference type="AlphaFoldDB" id="A0A1H6H905"/>
<organism evidence="1 2">
    <name type="scientific">Chryseobacterium culicis</name>
    <dbReference type="NCBI Taxonomy" id="680127"/>
    <lineage>
        <taxon>Bacteria</taxon>
        <taxon>Pseudomonadati</taxon>
        <taxon>Bacteroidota</taxon>
        <taxon>Flavobacteriia</taxon>
        <taxon>Flavobacteriales</taxon>
        <taxon>Weeksellaceae</taxon>
        <taxon>Chryseobacterium group</taxon>
        <taxon>Chryseobacterium</taxon>
    </lineage>
</organism>
<dbReference type="Gene3D" id="3.10.450.50">
    <property type="match status" value="1"/>
</dbReference>
<evidence type="ECO:0008006" key="3">
    <source>
        <dbReference type="Google" id="ProtNLM"/>
    </source>
</evidence>
<accession>A0A1H6H905</accession>
<dbReference type="RefSeq" id="WP_089691255.1">
    <property type="nucleotide sequence ID" value="NZ_FNWQ01000002.1"/>
</dbReference>
<reference evidence="1 2" key="1">
    <citation type="submission" date="2016-10" db="EMBL/GenBank/DDBJ databases">
        <authorList>
            <person name="de Groot N.N."/>
        </authorList>
    </citation>
    <scope>NUCLEOTIDE SEQUENCE [LARGE SCALE GENOMIC DNA]</scope>
    <source>
        <strain evidence="1 2">DSM 23031</strain>
    </source>
</reference>